<evidence type="ECO:0000313" key="3">
    <source>
        <dbReference type="Proteomes" id="UP000277921"/>
    </source>
</evidence>
<proteinExistence type="predicted"/>
<dbReference type="PANTHER" id="PTHR43135">
    <property type="entry name" value="ALPHA-D-RIBOSE 1-METHYLPHOSPHONATE 5-TRIPHOSPHATE DIPHOSPHATASE"/>
    <property type="match status" value="1"/>
</dbReference>
<dbReference type="InterPro" id="IPR032466">
    <property type="entry name" value="Metal_Hydrolase"/>
</dbReference>
<accession>A0A3N8PUH5</accession>
<dbReference type="SUPFAM" id="SSF51556">
    <property type="entry name" value="Metallo-dependent hydrolases"/>
    <property type="match status" value="1"/>
</dbReference>
<reference evidence="2 3" key="1">
    <citation type="submission" date="2018-08" db="EMBL/GenBank/DDBJ databases">
        <title>Comparative analysis of Burkholderia isolates from Puerto Rico.</title>
        <authorList>
            <person name="Hall C."/>
            <person name="Sahl J."/>
            <person name="Wagner D."/>
        </authorList>
    </citation>
    <scope>NUCLEOTIDE SEQUENCE [LARGE SCALE GENOMIC DNA]</scope>
    <source>
        <strain evidence="2 3">Bp9025</strain>
    </source>
</reference>
<dbReference type="AlphaFoldDB" id="A0A3N8PUH5"/>
<dbReference type="GO" id="GO:0019700">
    <property type="term" value="P:organic phosphonate catabolic process"/>
    <property type="evidence" value="ECO:0007669"/>
    <property type="project" value="InterPro"/>
</dbReference>
<dbReference type="EC" id="3.6.1.63" evidence="2"/>
<dbReference type="CDD" id="cd01306">
    <property type="entry name" value="PhnM"/>
    <property type="match status" value="1"/>
</dbReference>
<dbReference type="Gene3D" id="2.30.40.10">
    <property type="entry name" value="Urease, subunit C, domain 1"/>
    <property type="match status" value="1"/>
</dbReference>
<dbReference type="PIRSF" id="PIRSF038971">
    <property type="entry name" value="PhnM"/>
    <property type="match status" value="1"/>
</dbReference>
<feature type="domain" description="Amidohydrolase-related" evidence="1">
    <location>
        <begin position="291"/>
        <end position="379"/>
    </location>
</feature>
<name>A0A3N8PUH5_9BURK</name>
<dbReference type="InterPro" id="IPR006680">
    <property type="entry name" value="Amidohydro-rel"/>
</dbReference>
<organism evidence="2 3">
    <name type="scientific">Burkholderia contaminans</name>
    <dbReference type="NCBI Taxonomy" id="488447"/>
    <lineage>
        <taxon>Bacteria</taxon>
        <taxon>Pseudomonadati</taxon>
        <taxon>Pseudomonadota</taxon>
        <taxon>Betaproteobacteria</taxon>
        <taxon>Burkholderiales</taxon>
        <taxon>Burkholderiaceae</taxon>
        <taxon>Burkholderia</taxon>
        <taxon>Burkholderia cepacia complex</taxon>
    </lineage>
</organism>
<dbReference type="NCBIfam" id="NF011990">
    <property type="entry name" value="PRK15446.2-6"/>
    <property type="match status" value="1"/>
</dbReference>
<comment type="caution">
    <text evidence="2">The sequence shown here is derived from an EMBL/GenBank/DDBJ whole genome shotgun (WGS) entry which is preliminary data.</text>
</comment>
<dbReference type="InterPro" id="IPR012696">
    <property type="entry name" value="PhnM"/>
</dbReference>
<keyword evidence="2" id="KW-0378">Hydrolase</keyword>
<sequence>MNYLFKNANLVLVDRVVQSNLHVVDGRIEEVGPLRTDGCSCVDCSGDYLIPGLVDVHTDNVEQHARPRAGVTWPDMHAVVRAYDWQLVGGGITTVMDSLAIGEYDRGGDRTAMLDLIVNGLDECRTRGLLIADHHLHLRCELSDPSVVDMLERYLENDRLRLASLMDHTPGQRQYRDLERYRRYRQKKDGRVWSDEEFTRFVDEGRRNLELNGVRNRALVERICHAKGIPLASHDDATAPDVDESFASRVTISEFPTTVVAARRARELGMKIVMGAPNIVLGGSHSGNVSALELAKQGLVDILCSDYVPGSLLGAIFKLAEWGFALTDAVAMASAAPAAVLGLTDRGRIAPGLRADLLQVRLVGGAPVLRGVWVGGRRVV</sequence>
<dbReference type="InterPro" id="IPR051781">
    <property type="entry name" value="Metallo-dep_Hydrolase"/>
</dbReference>
<dbReference type="Gene3D" id="3.20.20.140">
    <property type="entry name" value="Metal-dependent hydrolases"/>
    <property type="match status" value="2"/>
</dbReference>
<evidence type="ECO:0000259" key="1">
    <source>
        <dbReference type="Pfam" id="PF01979"/>
    </source>
</evidence>
<evidence type="ECO:0000313" key="2">
    <source>
        <dbReference type="EMBL" id="RQT14965.1"/>
    </source>
</evidence>
<dbReference type="PANTHER" id="PTHR43135:SF3">
    <property type="entry name" value="ALPHA-D-RIBOSE 1-METHYLPHOSPHONATE 5-TRIPHOSPHATE DIPHOSPHATASE"/>
    <property type="match status" value="1"/>
</dbReference>
<gene>
    <name evidence="2" type="ORF">DF051_17615</name>
</gene>
<dbReference type="NCBIfam" id="TIGR02318">
    <property type="entry name" value="phosphono_phnM"/>
    <property type="match status" value="1"/>
</dbReference>
<dbReference type="Pfam" id="PF01979">
    <property type="entry name" value="Amidohydro_1"/>
    <property type="match status" value="1"/>
</dbReference>
<dbReference type="NCBIfam" id="NF011987">
    <property type="entry name" value="PRK15446.2-3"/>
    <property type="match status" value="1"/>
</dbReference>
<dbReference type="EMBL" id="QTQV01000009">
    <property type="protein sequence ID" value="RQT14965.1"/>
    <property type="molecule type" value="Genomic_DNA"/>
</dbReference>
<dbReference type="GO" id="GO:0016810">
    <property type="term" value="F:hydrolase activity, acting on carbon-nitrogen (but not peptide) bonds"/>
    <property type="evidence" value="ECO:0007669"/>
    <property type="project" value="InterPro"/>
</dbReference>
<dbReference type="Proteomes" id="UP000277921">
    <property type="component" value="Unassembled WGS sequence"/>
</dbReference>
<dbReference type="InterPro" id="IPR011059">
    <property type="entry name" value="Metal-dep_hydrolase_composite"/>
</dbReference>
<protein>
    <submittedName>
        <fullName evidence="2">Alpha-D-ribose 1-methylphosphonate 5-triphosphate diphosphatase</fullName>
        <ecNumber evidence="2">3.6.1.63</ecNumber>
    </submittedName>
</protein>
<dbReference type="NCBIfam" id="NF011984">
    <property type="entry name" value="PRK15446.1-5"/>
    <property type="match status" value="1"/>
</dbReference>
<dbReference type="SUPFAM" id="SSF51338">
    <property type="entry name" value="Composite domain of metallo-dependent hydrolases"/>
    <property type="match status" value="1"/>
</dbReference>
<dbReference type="RefSeq" id="WP_124580070.1">
    <property type="nucleotide sequence ID" value="NZ_QTQV01000009.1"/>
</dbReference>